<dbReference type="AlphaFoldDB" id="A0A195FR35"/>
<proteinExistence type="predicted"/>
<organism evidence="1 2">
    <name type="scientific">Trachymyrmex septentrionalis</name>
    <dbReference type="NCBI Taxonomy" id="34720"/>
    <lineage>
        <taxon>Eukaryota</taxon>
        <taxon>Metazoa</taxon>
        <taxon>Ecdysozoa</taxon>
        <taxon>Arthropoda</taxon>
        <taxon>Hexapoda</taxon>
        <taxon>Insecta</taxon>
        <taxon>Pterygota</taxon>
        <taxon>Neoptera</taxon>
        <taxon>Endopterygota</taxon>
        <taxon>Hymenoptera</taxon>
        <taxon>Apocrita</taxon>
        <taxon>Aculeata</taxon>
        <taxon>Formicoidea</taxon>
        <taxon>Formicidae</taxon>
        <taxon>Myrmicinae</taxon>
        <taxon>Trachymyrmex</taxon>
    </lineage>
</organism>
<gene>
    <name evidence="1" type="ORF">ALC56_02737</name>
</gene>
<reference evidence="1 2" key="1">
    <citation type="submission" date="2016-03" db="EMBL/GenBank/DDBJ databases">
        <title>Trachymyrmex septentrionalis WGS genome.</title>
        <authorList>
            <person name="Nygaard S."/>
            <person name="Hu H."/>
            <person name="Boomsma J."/>
            <person name="Zhang G."/>
        </authorList>
    </citation>
    <scope>NUCLEOTIDE SEQUENCE [LARGE SCALE GENOMIC DNA]</scope>
    <source>
        <strain evidence="1">Tsep2-gDNA-1</strain>
        <tissue evidence="1">Whole body</tissue>
    </source>
</reference>
<name>A0A195FR35_9HYME</name>
<sequence>FNPCSGHLVFIKSQARSFRALRVSVLLSTVTVSRIRPNWNKNVTSAPSMILCEFFPVIRKFIIYNIYLRIIRETVNKGFIFLEHQDKKNEPDVYQIVEASNKELSAHRRISETSSPGIDSLHTSSCASSGVTVVRAVKSMPDTHSPMTFYSYLQVTDPP</sequence>
<dbReference type="Proteomes" id="UP000078541">
    <property type="component" value="Unassembled WGS sequence"/>
</dbReference>
<keyword evidence="2" id="KW-1185">Reference proteome</keyword>
<evidence type="ECO:0000313" key="2">
    <source>
        <dbReference type="Proteomes" id="UP000078541"/>
    </source>
</evidence>
<feature type="non-terminal residue" evidence="1">
    <location>
        <position position="1"/>
    </location>
</feature>
<dbReference type="EMBL" id="KQ981305">
    <property type="protein sequence ID" value="KYN42933.1"/>
    <property type="molecule type" value="Genomic_DNA"/>
</dbReference>
<protein>
    <submittedName>
        <fullName evidence="1">Uncharacterized protein</fullName>
    </submittedName>
</protein>
<evidence type="ECO:0000313" key="1">
    <source>
        <dbReference type="EMBL" id="KYN42933.1"/>
    </source>
</evidence>
<accession>A0A195FR35</accession>